<dbReference type="SUPFAM" id="SSF63411">
    <property type="entry name" value="LuxS/MPP-like metallohydrolase"/>
    <property type="match status" value="2"/>
</dbReference>
<organism evidence="4">
    <name type="scientific">marine metagenome</name>
    <dbReference type="NCBI Taxonomy" id="408172"/>
    <lineage>
        <taxon>unclassified sequences</taxon>
        <taxon>metagenomes</taxon>
        <taxon>ecological metagenomes</taxon>
    </lineage>
</organism>
<sequence length="459" mass="50853">VIILDVRVEVVILYLSIVCDVFRLTTQTQCLPQPMIIREVFDNGLSLLTEAMPAVRSVSIGVWLSRGSRHDKVEERGMAHFVEHMLFKGTKTRSAEDIAQAIDSLGGQLDAFTAKECASYHVRVLDEHLSDALAVLSDVVLNPAFQPDEIAREKKVILEEIKMVEDTPDDFVHELFTQQFWEGHSLGLPILGSPDSISSFTAAQIQDFFKRSYVASNVIVSAAGNLEHVRLRDLIHAAFGGLETSGELVHWSAPEATPGLQLYNKDLEQSHLCVGVPAYPQAHDDRYVCYVLNTIFGGSMSSRLFQNIREKRGLAYTVYSGLNAYRDAGALTIYAGCATEAVNEVLGLIVEEVREISDVTVLSEELRRAKDHLKGSLMLSLESTSSRMSNLAYQEMCFGRQFSLDETLSGIDRVTAQDVQRVALDLFKDELLSTTILGRTDGLKVSSNRLSAKAMMLSE</sequence>
<reference evidence="4" key="1">
    <citation type="submission" date="2018-05" db="EMBL/GenBank/DDBJ databases">
        <authorList>
            <person name="Lanie J.A."/>
            <person name="Ng W.-L."/>
            <person name="Kazmierczak K.M."/>
            <person name="Andrzejewski T.M."/>
            <person name="Davidsen T.M."/>
            <person name="Wayne K.J."/>
            <person name="Tettelin H."/>
            <person name="Glass J.I."/>
            <person name="Rusch D."/>
            <person name="Podicherti R."/>
            <person name="Tsui H.-C.T."/>
            <person name="Winkler M.E."/>
        </authorList>
    </citation>
    <scope>NUCLEOTIDE SEQUENCE</scope>
</reference>
<name>A0A381ND56_9ZZZZ</name>
<dbReference type="InterPro" id="IPR007863">
    <property type="entry name" value="Peptidase_M16_C"/>
</dbReference>
<dbReference type="AlphaFoldDB" id="A0A381ND56"/>
<dbReference type="PROSITE" id="PS00143">
    <property type="entry name" value="INSULINASE"/>
    <property type="match status" value="1"/>
</dbReference>
<protein>
    <recommendedName>
        <fullName evidence="5">Peptidase M16 N-terminal domain-containing protein</fullName>
    </recommendedName>
</protein>
<evidence type="ECO:0000259" key="2">
    <source>
        <dbReference type="Pfam" id="PF00675"/>
    </source>
</evidence>
<proteinExistence type="inferred from homology"/>
<feature type="non-terminal residue" evidence="4">
    <location>
        <position position="1"/>
    </location>
</feature>
<dbReference type="Pfam" id="PF00675">
    <property type="entry name" value="Peptidase_M16"/>
    <property type="match status" value="1"/>
</dbReference>
<dbReference type="InterPro" id="IPR011765">
    <property type="entry name" value="Pept_M16_N"/>
</dbReference>
<dbReference type="InterPro" id="IPR011249">
    <property type="entry name" value="Metalloenz_LuxS/M16"/>
</dbReference>
<evidence type="ECO:0008006" key="5">
    <source>
        <dbReference type="Google" id="ProtNLM"/>
    </source>
</evidence>
<dbReference type="EMBL" id="UINC01000279">
    <property type="protein sequence ID" value="SUZ52531.1"/>
    <property type="molecule type" value="Genomic_DNA"/>
</dbReference>
<feature type="domain" description="Peptidase M16 N-terminal" evidence="2">
    <location>
        <begin position="48"/>
        <end position="192"/>
    </location>
</feature>
<gene>
    <name evidence="4" type="ORF">METZ01_LOCUS5385</name>
</gene>
<dbReference type="InterPro" id="IPR001431">
    <property type="entry name" value="Pept_M16_Zn_BS"/>
</dbReference>
<evidence type="ECO:0000259" key="3">
    <source>
        <dbReference type="Pfam" id="PF05193"/>
    </source>
</evidence>
<evidence type="ECO:0000256" key="1">
    <source>
        <dbReference type="ARBA" id="ARBA00007261"/>
    </source>
</evidence>
<dbReference type="GO" id="GO:0046872">
    <property type="term" value="F:metal ion binding"/>
    <property type="evidence" value="ECO:0007669"/>
    <property type="project" value="InterPro"/>
</dbReference>
<evidence type="ECO:0000313" key="4">
    <source>
        <dbReference type="EMBL" id="SUZ52531.1"/>
    </source>
</evidence>
<dbReference type="GO" id="GO:0004222">
    <property type="term" value="F:metalloendopeptidase activity"/>
    <property type="evidence" value="ECO:0007669"/>
    <property type="project" value="InterPro"/>
</dbReference>
<dbReference type="PANTHER" id="PTHR11851:SF49">
    <property type="entry name" value="MITOCHONDRIAL-PROCESSING PEPTIDASE SUBUNIT ALPHA"/>
    <property type="match status" value="1"/>
</dbReference>
<accession>A0A381ND56</accession>
<dbReference type="FunFam" id="3.30.830.10:FF:000008">
    <property type="entry name" value="Mitochondrial-processing peptidase subunit beta"/>
    <property type="match status" value="1"/>
</dbReference>
<dbReference type="InterPro" id="IPR050361">
    <property type="entry name" value="MPP/UQCRC_Complex"/>
</dbReference>
<feature type="domain" description="Peptidase M16 C-terminal" evidence="3">
    <location>
        <begin position="199"/>
        <end position="371"/>
    </location>
</feature>
<dbReference type="PANTHER" id="PTHR11851">
    <property type="entry name" value="METALLOPROTEASE"/>
    <property type="match status" value="1"/>
</dbReference>
<dbReference type="Gene3D" id="3.30.830.10">
    <property type="entry name" value="Metalloenzyme, LuxS/M16 peptidase-like"/>
    <property type="match status" value="2"/>
</dbReference>
<dbReference type="Pfam" id="PF05193">
    <property type="entry name" value="Peptidase_M16_C"/>
    <property type="match status" value="1"/>
</dbReference>
<comment type="similarity">
    <text evidence="1">Belongs to the peptidase M16 family.</text>
</comment>
<dbReference type="GO" id="GO:0006508">
    <property type="term" value="P:proteolysis"/>
    <property type="evidence" value="ECO:0007669"/>
    <property type="project" value="InterPro"/>
</dbReference>